<feature type="binding site" evidence="18">
    <location>
        <position position="348"/>
    </location>
    <ligand>
        <name>UDP-N-acetyl-alpha-D-glucosamine</name>
        <dbReference type="ChEBI" id="CHEBI:57705"/>
    </ligand>
</feature>
<evidence type="ECO:0000256" key="4">
    <source>
        <dbReference type="ARBA" id="ARBA00022490"/>
    </source>
</evidence>
<dbReference type="GO" id="GO:0006048">
    <property type="term" value="P:UDP-N-acetylglucosamine biosynthetic process"/>
    <property type="evidence" value="ECO:0007669"/>
    <property type="project" value="UniProtKB-UniPathway"/>
</dbReference>
<feature type="binding site" evidence="18">
    <location>
        <begin position="85"/>
        <end position="87"/>
    </location>
    <ligand>
        <name>UDP-N-acetyl-alpha-D-glucosamine</name>
        <dbReference type="ChEBI" id="CHEBI:57705"/>
    </ligand>
</feature>
<dbReference type="SUPFAM" id="SSF53448">
    <property type="entry name" value="Nucleotide-diphospho-sugar transferases"/>
    <property type="match status" value="1"/>
</dbReference>
<keyword evidence="9 18" id="KW-0460">Magnesium</keyword>
<dbReference type="GO" id="GO:0071555">
    <property type="term" value="P:cell wall organization"/>
    <property type="evidence" value="ECO:0007669"/>
    <property type="project" value="UniProtKB-KW"/>
</dbReference>
<comment type="subunit">
    <text evidence="18">Homotrimer.</text>
</comment>
<keyword evidence="4 18" id="KW-0963">Cytoplasm</keyword>
<name>A0A149VZV4_9PROT</name>
<evidence type="ECO:0000256" key="6">
    <source>
        <dbReference type="ARBA" id="ARBA00022695"/>
    </source>
</evidence>
<feature type="binding site" evidence="18">
    <location>
        <position position="359"/>
    </location>
    <ligand>
        <name>UDP-N-acetyl-alpha-D-glucosamine</name>
        <dbReference type="ChEBI" id="CHEBI:57705"/>
    </ligand>
</feature>
<dbReference type="Pfam" id="PF00132">
    <property type="entry name" value="Hexapep"/>
    <property type="match status" value="1"/>
</dbReference>
<comment type="catalytic activity">
    <reaction evidence="16 18">
        <text>N-acetyl-alpha-D-glucosamine 1-phosphate + UTP + H(+) = UDP-N-acetyl-alpha-D-glucosamine + diphosphate</text>
        <dbReference type="Rhea" id="RHEA:13509"/>
        <dbReference type="ChEBI" id="CHEBI:15378"/>
        <dbReference type="ChEBI" id="CHEBI:33019"/>
        <dbReference type="ChEBI" id="CHEBI:46398"/>
        <dbReference type="ChEBI" id="CHEBI:57705"/>
        <dbReference type="ChEBI" id="CHEBI:57776"/>
        <dbReference type="EC" id="2.7.7.23"/>
    </reaction>
</comment>
<feature type="active site" description="Proton acceptor" evidence="18">
    <location>
        <position position="345"/>
    </location>
</feature>
<feature type="binding site" evidence="18">
    <location>
        <position position="209"/>
    </location>
    <ligand>
        <name>Mg(2+)</name>
        <dbReference type="ChEBI" id="CHEBI:18420"/>
    </ligand>
</feature>
<evidence type="ECO:0000256" key="8">
    <source>
        <dbReference type="ARBA" id="ARBA00022737"/>
    </source>
</evidence>
<evidence type="ECO:0000313" key="22">
    <source>
        <dbReference type="Proteomes" id="UP000075653"/>
    </source>
</evidence>
<dbReference type="UniPathway" id="UPA00113">
    <property type="reaction ID" value="UER00532"/>
</dbReference>
<feature type="binding site" evidence="18">
    <location>
        <position position="87"/>
    </location>
    <ligand>
        <name>Mg(2+)</name>
        <dbReference type="ChEBI" id="CHEBI:18420"/>
    </ligand>
</feature>
<dbReference type="Pfam" id="PF25087">
    <property type="entry name" value="GMPPB_C"/>
    <property type="match status" value="1"/>
</dbReference>
<feature type="binding site" evidence="18">
    <location>
        <position position="7"/>
    </location>
    <ligand>
        <name>UDP-N-acetyl-alpha-D-glucosamine</name>
        <dbReference type="ChEBI" id="CHEBI:57705"/>
    </ligand>
</feature>
<gene>
    <name evidence="18 21" type="primary">glmU</name>
    <name evidence="21" type="ORF">FEMY_07460</name>
</gene>
<keyword evidence="8 18" id="KW-0677">Repeat</keyword>
<keyword evidence="6 18" id="KW-0548">Nucleotidyltransferase</keyword>
<feature type="binding site" evidence="18">
    <location>
        <position position="209"/>
    </location>
    <ligand>
        <name>UDP-N-acetyl-alpha-D-glucosamine</name>
        <dbReference type="ChEBI" id="CHEBI:57705"/>
    </ligand>
</feature>
<evidence type="ECO:0000259" key="19">
    <source>
        <dbReference type="Pfam" id="PF12804"/>
    </source>
</evidence>
<feature type="binding site" evidence="18">
    <location>
        <position position="136"/>
    </location>
    <ligand>
        <name>UDP-N-acetyl-alpha-D-glucosamine</name>
        <dbReference type="ChEBI" id="CHEBI:57705"/>
    </ligand>
</feature>
<dbReference type="NCBIfam" id="TIGR01173">
    <property type="entry name" value="glmU"/>
    <property type="match status" value="1"/>
</dbReference>
<feature type="binding site" evidence="18">
    <location>
        <position position="121"/>
    </location>
    <ligand>
        <name>UDP-N-acetyl-alpha-D-glucosamine</name>
        <dbReference type="ChEBI" id="CHEBI:57705"/>
    </ligand>
</feature>
<feature type="binding site" evidence="18">
    <location>
        <position position="333"/>
    </location>
    <ligand>
        <name>UDP-N-acetyl-alpha-D-glucosamine</name>
        <dbReference type="ChEBI" id="CHEBI:57705"/>
    </ligand>
</feature>
<comment type="pathway">
    <text evidence="18">Nucleotide-sugar biosynthesis; UDP-N-acetyl-alpha-D-glucosamine biosynthesis; N-acetyl-alpha-D-glucosamine 1-phosphate from alpha-D-glucosamine 6-phosphate (route II): step 2/2.</text>
</comment>
<dbReference type="SUPFAM" id="SSF51161">
    <property type="entry name" value="Trimeric LpxA-like enzymes"/>
    <property type="match status" value="1"/>
</dbReference>
<dbReference type="InterPro" id="IPR038009">
    <property type="entry name" value="GlmU_C_LbH"/>
</dbReference>
<dbReference type="Proteomes" id="UP000075653">
    <property type="component" value="Unassembled WGS sequence"/>
</dbReference>
<comment type="pathway">
    <text evidence="18">Nucleotide-sugar biosynthesis; UDP-N-acetyl-alpha-D-glucosamine biosynthesis; UDP-N-acetyl-alpha-D-glucosamine from N-acetyl-alpha-D-glucosamine 1-phosphate: step 1/1.</text>
</comment>
<dbReference type="STRING" id="1789004.FEMY_07460"/>
<comment type="catalytic activity">
    <reaction evidence="15 18">
        <text>alpha-D-glucosamine 1-phosphate + acetyl-CoA = N-acetyl-alpha-D-glucosamine 1-phosphate + CoA + H(+)</text>
        <dbReference type="Rhea" id="RHEA:13725"/>
        <dbReference type="ChEBI" id="CHEBI:15378"/>
        <dbReference type="ChEBI" id="CHEBI:57287"/>
        <dbReference type="ChEBI" id="CHEBI:57288"/>
        <dbReference type="ChEBI" id="CHEBI:57776"/>
        <dbReference type="ChEBI" id="CHEBI:58516"/>
        <dbReference type="EC" id="2.3.1.157"/>
    </reaction>
</comment>
<feature type="region of interest" description="N-acetyltransferase" evidence="18">
    <location>
        <begin position="233"/>
        <end position="437"/>
    </location>
</feature>
<evidence type="ECO:0000256" key="17">
    <source>
        <dbReference type="ARBA" id="ARBA00049628"/>
    </source>
</evidence>
<feature type="binding site" evidence="18">
    <location>
        <position position="387"/>
    </location>
    <ligand>
        <name>acetyl-CoA</name>
        <dbReference type="ChEBI" id="CHEBI:57288"/>
    </ligand>
</feature>
<dbReference type="InterPro" id="IPR029044">
    <property type="entry name" value="Nucleotide-diphossugar_trans"/>
</dbReference>
<organism evidence="21 22">
    <name type="scientific">Ferrovum myxofaciens</name>
    <dbReference type="NCBI Taxonomy" id="416213"/>
    <lineage>
        <taxon>Bacteria</taxon>
        <taxon>Pseudomonadati</taxon>
        <taxon>Pseudomonadota</taxon>
        <taxon>Betaproteobacteria</taxon>
        <taxon>Ferrovales</taxon>
        <taxon>Ferrovaceae</taxon>
        <taxon>Ferrovum</taxon>
    </lineage>
</organism>
<dbReference type="CDD" id="cd02540">
    <property type="entry name" value="GT2_GlmU_N_bac"/>
    <property type="match status" value="1"/>
</dbReference>
<dbReference type="GO" id="GO:0005737">
    <property type="term" value="C:cytoplasm"/>
    <property type="evidence" value="ECO:0007669"/>
    <property type="project" value="UniProtKB-SubCell"/>
</dbReference>
<dbReference type="InterPro" id="IPR011004">
    <property type="entry name" value="Trimer_LpxA-like_sf"/>
</dbReference>
<feature type="binding site" evidence="18">
    <location>
        <position position="151"/>
    </location>
    <ligand>
        <name>UDP-N-acetyl-alpha-D-glucosamine</name>
        <dbReference type="ChEBI" id="CHEBI:57705"/>
    </ligand>
</feature>
<evidence type="ECO:0000256" key="13">
    <source>
        <dbReference type="ARBA" id="ARBA00023315"/>
    </source>
</evidence>
<comment type="cofactor">
    <cofactor evidence="18">
        <name>Mg(2+)</name>
        <dbReference type="ChEBI" id="CHEBI:18420"/>
    </cofactor>
    <text evidence="18">Binds 1 Mg(2+) ion per subunit.</text>
</comment>
<keyword evidence="14 18" id="KW-0961">Cell wall biogenesis/degradation</keyword>
<dbReference type="HAMAP" id="MF_01631">
    <property type="entry name" value="GlmU"/>
    <property type="match status" value="1"/>
</dbReference>
<evidence type="ECO:0000256" key="5">
    <source>
        <dbReference type="ARBA" id="ARBA00022679"/>
    </source>
</evidence>
<dbReference type="InterPro" id="IPR056729">
    <property type="entry name" value="GMPPB_C"/>
</dbReference>
<evidence type="ECO:0000256" key="12">
    <source>
        <dbReference type="ARBA" id="ARBA00023268"/>
    </source>
</evidence>
<reference evidence="21 22" key="1">
    <citation type="submission" date="2016-01" db="EMBL/GenBank/DDBJ databases">
        <title>Genome sequence of the acidophilic iron oxidising Ferrovum strain Z-31.</title>
        <authorList>
            <person name="Poehlein A."/>
            <person name="Ullrich S.R."/>
            <person name="Schloemann M."/>
            <person name="Muehling M."/>
            <person name="Daniel R."/>
        </authorList>
    </citation>
    <scope>NUCLEOTIDE SEQUENCE [LARGE SCALE GENOMIC DNA]</scope>
    <source>
        <strain evidence="21 22">Z-31</strain>
    </source>
</reference>
<evidence type="ECO:0000256" key="1">
    <source>
        <dbReference type="ARBA" id="ARBA00004496"/>
    </source>
</evidence>
<comment type="function">
    <text evidence="17 18">Catalyzes the last two sequential reactions in the de novo biosynthetic pathway for UDP-N-acetylglucosamine (UDP-GlcNAc). The C-terminal domain catalyzes the transfer of acetyl group from acetyl coenzyme A to glucosamine-1-phosphate (GlcN-1-P) to produce N-acetylglucosamine-1-phosphate (GlcNAc-1-P), which is converted into UDP-GlcNAc by the transfer of uridine 5-monophosphate (from uridine 5-triphosphate), a reaction catalyzed by the N-terminal domain.</text>
</comment>
<dbReference type="GO" id="GO:0000902">
    <property type="term" value="P:cell morphogenesis"/>
    <property type="evidence" value="ECO:0007669"/>
    <property type="project" value="UniProtKB-UniRule"/>
</dbReference>
<dbReference type="PANTHER" id="PTHR43584">
    <property type="entry name" value="NUCLEOTIDYL TRANSFERASE"/>
    <property type="match status" value="1"/>
</dbReference>
<keyword evidence="12 18" id="KW-0511">Multifunctional enzyme</keyword>
<keyword evidence="13 18" id="KW-0012">Acyltransferase</keyword>
<dbReference type="InterPro" id="IPR001451">
    <property type="entry name" value="Hexapep"/>
</dbReference>
<evidence type="ECO:0000256" key="18">
    <source>
        <dbReference type="HAMAP-Rule" id="MF_01631"/>
    </source>
</evidence>
<dbReference type="InterPro" id="IPR050065">
    <property type="entry name" value="GlmU-like"/>
</dbReference>
<feature type="binding site" evidence="18">
    <location>
        <begin position="368"/>
        <end position="369"/>
    </location>
    <ligand>
        <name>acetyl-CoA</name>
        <dbReference type="ChEBI" id="CHEBI:57288"/>
    </ligand>
</feature>
<proteinExistence type="inferred from homology"/>
<comment type="pathway">
    <text evidence="18">Bacterial outer membrane biogenesis; LPS lipid A biosynthesis.</text>
</comment>
<feature type="binding site" evidence="18">
    <location>
        <begin position="63"/>
        <end position="64"/>
    </location>
    <ligand>
        <name>UDP-N-acetyl-alpha-D-glucosamine</name>
        <dbReference type="ChEBI" id="CHEBI:57705"/>
    </ligand>
</feature>
<dbReference type="InterPro" id="IPR025877">
    <property type="entry name" value="MobA-like_NTP_Trfase"/>
</dbReference>
<feature type="binding site" evidence="18">
    <location>
        <position position="405"/>
    </location>
    <ligand>
        <name>acetyl-CoA</name>
        <dbReference type="ChEBI" id="CHEBI:57288"/>
    </ligand>
</feature>
<dbReference type="GO" id="GO:0008360">
    <property type="term" value="P:regulation of cell shape"/>
    <property type="evidence" value="ECO:0007669"/>
    <property type="project" value="UniProtKB-KW"/>
</dbReference>
<keyword evidence="11 18" id="KW-0573">Peptidoglycan synthesis</keyword>
<dbReference type="Gene3D" id="2.160.10.10">
    <property type="entry name" value="Hexapeptide repeat proteins"/>
    <property type="match status" value="1"/>
</dbReference>
<dbReference type="GO" id="GO:0009245">
    <property type="term" value="P:lipid A biosynthetic process"/>
    <property type="evidence" value="ECO:0007669"/>
    <property type="project" value="UniProtKB-UniRule"/>
</dbReference>
<dbReference type="InterPro" id="IPR005882">
    <property type="entry name" value="Bifunctional_GlmU"/>
</dbReference>
<evidence type="ECO:0000256" key="9">
    <source>
        <dbReference type="ARBA" id="ARBA00022842"/>
    </source>
</evidence>
<feature type="binding site" evidence="18">
    <location>
        <position position="315"/>
    </location>
    <ligand>
        <name>UDP-N-acetyl-alpha-D-glucosamine</name>
        <dbReference type="ChEBI" id="CHEBI:57705"/>
    </ligand>
</feature>
<dbReference type="EC" id="2.3.1.157" evidence="18"/>
<accession>A0A149VZV4</accession>
<feature type="domain" description="Mannose-1-phosphate guanyltransferase C-terminal" evidence="20">
    <location>
        <begin position="246"/>
        <end position="337"/>
    </location>
</feature>
<feature type="binding site" evidence="18">
    <location>
        <position position="362"/>
    </location>
    <ligand>
        <name>acetyl-CoA</name>
        <dbReference type="ChEBI" id="CHEBI:57288"/>
    </ligand>
</feature>
<dbReference type="EMBL" id="LRRD01000011">
    <property type="protein sequence ID" value="KXW58718.1"/>
    <property type="molecule type" value="Genomic_DNA"/>
</dbReference>
<dbReference type="GO" id="GO:0016020">
    <property type="term" value="C:membrane"/>
    <property type="evidence" value="ECO:0007669"/>
    <property type="project" value="GOC"/>
</dbReference>
<evidence type="ECO:0000256" key="16">
    <source>
        <dbReference type="ARBA" id="ARBA00048493"/>
    </source>
</evidence>
<dbReference type="GO" id="GO:0003977">
    <property type="term" value="F:UDP-N-acetylglucosamine diphosphorylase activity"/>
    <property type="evidence" value="ECO:0007669"/>
    <property type="project" value="UniProtKB-UniRule"/>
</dbReference>
<evidence type="ECO:0000259" key="20">
    <source>
        <dbReference type="Pfam" id="PF25087"/>
    </source>
</evidence>
<evidence type="ECO:0000256" key="15">
    <source>
        <dbReference type="ARBA" id="ARBA00048247"/>
    </source>
</evidence>
<dbReference type="PATRIC" id="fig|1789004.3.peg.754"/>
<dbReference type="AlphaFoldDB" id="A0A149VZV4"/>
<dbReference type="Pfam" id="PF12804">
    <property type="entry name" value="NTP_transf_3"/>
    <property type="match status" value="1"/>
</dbReference>
<feature type="binding site" evidence="18">
    <location>
        <position position="422"/>
    </location>
    <ligand>
        <name>acetyl-CoA</name>
        <dbReference type="ChEBI" id="CHEBI:57288"/>
    </ligand>
</feature>
<comment type="similarity">
    <text evidence="2 18">In the C-terminal section; belongs to the transferase hexapeptide repeat family.</text>
</comment>
<evidence type="ECO:0000256" key="7">
    <source>
        <dbReference type="ARBA" id="ARBA00022723"/>
    </source>
</evidence>
<keyword evidence="10 18" id="KW-0133">Cell shape</keyword>
<dbReference type="GO" id="GO:0019134">
    <property type="term" value="F:glucosamine-1-phosphate N-acetyltransferase activity"/>
    <property type="evidence" value="ECO:0007669"/>
    <property type="project" value="UniProtKB-UniRule"/>
</dbReference>
<keyword evidence="5 18" id="KW-0808">Transferase</keyword>
<dbReference type="GO" id="GO:0000287">
    <property type="term" value="F:magnesium ion binding"/>
    <property type="evidence" value="ECO:0007669"/>
    <property type="project" value="UniProtKB-UniRule"/>
</dbReference>
<evidence type="ECO:0000256" key="10">
    <source>
        <dbReference type="ARBA" id="ARBA00022960"/>
    </source>
</evidence>
<feature type="binding site" evidence="18">
    <location>
        <position position="58"/>
    </location>
    <ligand>
        <name>UDP-N-acetyl-alpha-D-glucosamine</name>
        <dbReference type="ChEBI" id="CHEBI:57705"/>
    </ligand>
</feature>
<evidence type="ECO:0000313" key="21">
    <source>
        <dbReference type="EMBL" id="KXW58718.1"/>
    </source>
</evidence>
<comment type="caution">
    <text evidence="18">Lacks conserved residue(s) required for the propagation of feature annotation.</text>
</comment>
<sequence>MNSALPKVLQPLAAKPLLAHVLQAAQVLDPEKVIIVYGHGGETVRACFKERDLTWVHQAEQKGTGHALAQVLPHLPAQGIVLVLYGDVPLLQTHTLKQLIQPAQDSLVLLTQEIQEPKGYGRILRDEQGRVMGIREEKDASPQEKQIHEVNTGIMAMPIAHISPWLDQLTCTNAQGEYYLTDIVASAVADGVSVHTVQPTHDWEALGINDKRQLAQLEGIWQRHQAEGLLSKGVTLADPDRLTLRGTVSCGRDVMIDVGVILEGDVILEEGVTIGPYCVLKNCRIGTGTVVHAYTHVEGAQLGPGNQVGPYARIRPGTITQQAVHLGNFVEVKNCTIDQATKANHLTYLGDSTIGARVNVGAGTITCNYDGVRKHRTQIGDDVFIGSDTQFVAPVTVEAGATIGAGSTIVRTAPADQLTLSRSRQLTIPHWKRPLKK</sequence>
<protein>
    <recommendedName>
        <fullName evidence="18">Bifunctional protein GlmU</fullName>
    </recommendedName>
    <domain>
        <recommendedName>
            <fullName evidence="18">UDP-N-acetylglucosamine pyrophosphorylase</fullName>
            <ecNumber evidence="18">2.7.7.23</ecNumber>
        </recommendedName>
        <alternativeName>
            <fullName evidence="18">N-acetylglucosamine-1-phosphate uridyltransferase</fullName>
        </alternativeName>
    </domain>
    <domain>
        <recommendedName>
            <fullName evidence="18">Glucosamine-1-phosphate N-acetyltransferase</fullName>
            <ecNumber evidence="18">2.3.1.157</ecNumber>
        </recommendedName>
    </domain>
</protein>
<comment type="similarity">
    <text evidence="3 18">In the N-terminal section; belongs to the N-acetylglucosamine-1-phosphate uridyltransferase family.</text>
</comment>
<evidence type="ECO:0000256" key="11">
    <source>
        <dbReference type="ARBA" id="ARBA00022984"/>
    </source>
</evidence>
<dbReference type="Gene3D" id="3.90.550.10">
    <property type="entry name" value="Spore Coat Polysaccharide Biosynthesis Protein SpsA, Chain A"/>
    <property type="match status" value="1"/>
</dbReference>
<evidence type="ECO:0000256" key="3">
    <source>
        <dbReference type="ARBA" id="ARBA00007947"/>
    </source>
</evidence>
<dbReference type="GO" id="GO:0009252">
    <property type="term" value="P:peptidoglycan biosynthetic process"/>
    <property type="evidence" value="ECO:0007669"/>
    <property type="project" value="UniProtKB-UniRule"/>
</dbReference>
<feature type="domain" description="MobA-like NTP transferase" evidence="19">
    <location>
        <begin position="3"/>
        <end position="110"/>
    </location>
</feature>
<evidence type="ECO:0000256" key="2">
    <source>
        <dbReference type="ARBA" id="ARBA00007707"/>
    </source>
</evidence>
<dbReference type="CDD" id="cd03353">
    <property type="entry name" value="LbH_GlmU_C"/>
    <property type="match status" value="1"/>
</dbReference>
<comment type="subcellular location">
    <subcellularLocation>
        <location evidence="1 18">Cytoplasm</location>
    </subcellularLocation>
</comment>
<keyword evidence="7 18" id="KW-0479">Metal-binding</keyword>
<dbReference type="UniPathway" id="UPA00973"/>
<dbReference type="EC" id="2.7.7.23" evidence="18"/>
<feature type="region of interest" description="Pyrophosphorylase" evidence="18">
    <location>
        <begin position="1"/>
        <end position="211"/>
    </location>
</feature>
<feature type="region of interest" description="Linker" evidence="18">
    <location>
        <begin position="212"/>
        <end position="232"/>
    </location>
</feature>
<keyword evidence="22" id="KW-1185">Reference proteome</keyword>
<evidence type="ECO:0000256" key="14">
    <source>
        <dbReference type="ARBA" id="ARBA00023316"/>
    </source>
</evidence>
<dbReference type="PANTHER" id="PTHR43584:SF3">
    <property type="entry name" value="BIFUNCTIONAL PROTEIN GLMU"/>
    <property type="match status" value="1"/>
</dbReference>
<comment type="caution">
    <text evidence="21">The sequence shown here is derived from an EMBL/GenBank/DDBJ whole genome shotgun (WGS) entry which is preliminary data.</text>
</comment>